<keyword evidence="3 8" id="KW-0812">Transmembrane</keyword>
<keyword evidence="4 8" id="KW-1133">Transmembrane helix</keyword>
<keyword evidence="7 8" id="KW-0464">Manganese</keyword>
<dbReference type="GO" id="GO:0005384">
    <property type="term" value="F:manganese ion transmembrane transporter activity"/>
    <property type="evidence" value="ECO:0007669"/>
    <property type="project" value="UniProtKB-UniRule"/>
</dbReference>
<protein>
    <recommendedName>
        <fullName evidence="8">Putative manganese efflux pump MntP</fullName>
    </recommendedName>
</protein>
<dbReference type="PANTHER" id="PTHR35529:SF1">
    <property type="entry name" value="MANGANESE EFFLUX PUMP MNTP-RELATED"/>
    <property type="match status" value="1"/>
</dbReference>
<dbReference type="PANTHER" id="PTHR35529">
    <property type="entry name" value="MANGANESE EFFLUX PUMP MNTP-RELATED"/>
    <property type="match status" value="1"/>
</dbReference>
<feature type="transmembrane region" description="Helical" evidence="8">
    <location>
        <begin position="163"/>
        <end position="180"/>
    </location>
</feature>
<feature type="transmembrane region" description="Helical" evidence="8">
    <location>
        <begin position="130"/>
        <end position="151"/>
    </location>
</feature>
<name>A0A101I141_UNCT6</name>
<dbReference type="HAMAP" id="MF_01521">
    <property type="entry name" value="MntP_pump"/>
    <property type="match status" value="1"/>
</dbReference>
<feature type="transmembrane region" description="Helical" evidence="8">
    <location>
        <begin position="71"/>
        <end position="89"/>
    </location>
</feature>
<evidence type="ECO:0000256" key="2">
    <source>
        <dbReference type="ARBA" id="ARBA00022475"/>
    </source>
</evidence>
<feature type="transmembrane region" description="Helical" evidence="8">
    <location>
        <begin position="6"/>
        <end position="27"/>
    </location>
</feature>
<accession>A0A101I141</accession>
<keyword evidence="2 8" id="KW-1003">Cell membrane</keyword>
<dbReference type="GO" id="GO:0005886">
    <property type="term" value="C:plasma membrane"/>
    <property type="evidence" value="ECO:0007669"/>
    <property type="project" value="UniProtKB-SubCell"/>
</dbReference>
<dbReference type="InterPro" id="IPR003810">
    <property type="entry name" value="Mntp/YtaF"/>
</dbReference>
<comment type="caution">
    <text evidence="9">The sequence shown here is derived from an EMBL/GenBank/DDBJ whole genome shotgun (WGS) entry which is preliminary data.</text>
</comment>
<keyword evidence="1 8" id="KW-0813">Transport</keyword>
<keyword evidence="6 8" id="KW-0472">Membrane</keyword>
<evidence type="ECO:0000256" key="3">
    <source>
        <dbReference type="ARBA" id="ARBA00022692"/>
    </source>
</evidence>
<evidence type="ECO:0000313" key="9">
    <source>
        <dbReference type="EMBL" id="KUK86705.1"/>
    </source>
</evidence>
<comment type="subcellular location">
    <subcellularLocation>
        <location evidence="8">Cell membrane</location>
        <topology evidence="8">Multi-pass membrane protein</topology>
    </subcellularLocation>
</comment>
<reference evidence="10" key="1">
    <citation type="journal article" date="2015" name="MBio">
        <title>Genome-Resolved Metagenomic Analysis Reveals Roles for Candidate Phyla and Other Microbial Community Members in Biogeochemical Transformations in Oil Reservoirs.</title>
        <authorList>
            <person name="Hu P."/>
            <person name="Tom L."/>
            <person name="Singh A."/>
            <person name="Thomas B.C."/>
            <person name="Baker B.J."/>
            <person name="Piceno Y.M."/>
            <person name="Andersen G.L."/>
            <person name="Banfield J.F."/>
        </authorList>
    </citation>
    <scope>NUCLEOTIDE SEQUENCE [LARGE SCALE GENOMIC DNA]</scope>
</reference>
<evidence type="ECO:0000256" key="7">
    <source>
        <dbReference type="ARBA" id="ARBA00023211"/>
    </source>
</evidence>
<feature type="transmembrane region" description="Helical" evidence="8">
    <location>
        <begin position="101"/>
        <end position="124"/>
    </location>
</feature>
<dbReference type="InterPro" id="IPR022929">
    <property type="entry name" value="Put_MntP"/>
</dbReference>
<comment type="function">
    <text evidence="8">Probably functions as a manganese efflux pump.</text>
</comment>
<evidence type="ECO:0000313" key="10">
    <source>
        <dbReference type="Proteomes" id="UP000053467"/>
    </source>
</evidence>
<proteinExistence type="inferred from homology"/>
<comment type="similarity">
    <text evidence="8">Belongs to the MntP (TC 9.B.29) family.</text>
</comment>
<evidence type="ECO:0000256" key="8">
    <source>
        <dbReference type="HAMAP-Rule" id="MF_01521"/>
    </source>
</evidence>
<feature type="transmembrane region" description="Helical" evidence="8">
    <location>
        <begin position="39"/>
        <end position="65"/>
    </location>
</feature>
<dbReference type="Pfam" id="PF02659">
    <property type="entry name" value="Mntp"/>
    <property type="match status" value="1"/>
</dbReference>
<dbReference type="Proteomes" id="UP000053467">
    <property type="component" value="Unassembled WGS sequence"/>
</dbReference>
<organism evidence="9 10">
    <name type="scientific">candidate division TA06 bacterium 34_109</name>
    <dbReference type="NCBI Taxonomy" id="1635277"/>
    <lineage>
        <taxon>Bacteria</taxon>
        <taxon>Bacteria division TA06</taxon>
    </lineage>
</organism>
<sequence>MKLLSIIFVAIGLSLDASAVSLVCGLNEMKRRYLLSLKLGTFFGIFQSVMFLIGYSVGVGFSIFISRFDHWVAFFLLILVGGKMVYEYFKREEKKCFNTDSFFVLISLSIATSIDALAVGISFALLSFDLLVTTLLIGIVTFFNSFIFTIFGKFFNRFINNRSELVGGLILIGIGIKILMEHIL</sequence>
<evidence type="ECO:0000256" key="1">
    <source>
        <dbReference type="ARBA" id="ARBA00022448"/>
    </source>
</evidence>
<evidence type="ECO:0000256" key="5">
    <source>
        <dbReference type="ARBA" id="ARBA00023065"/>
    </source>
</evidence>
<evidence type="ECO:0000256" key="6">
    <source>
        <dbReference type="ARBA" id="ARBA00023136"/>
    </source>
</evidence>
<gene>
    <name evidence="8" type="primary">mntP</name>
    <name evidence="9" type="ORF">XE03_1303</name>
</gene>
<evidence type="ECO:0000256" key="4">
    <source>
        <dbReference type="ARBA" id="ARBA00022989"/>
    </source>
</evidence>
<keyword evidence="5 8" id="KW-0406">Ion transport</keyword>
<dbReference type="EMBL" id="LGGX01000013">
    <property type="protein sequence ID" value="KUK86705.1"/>
    <property type="molecule type" value="Genomic_DNA"/>
</dbReference>
<dbReference type="AlphaFoldDB" id="A0A101I141"/>